<dbReference type="CDD" id="cd00156">
    <property type="entry name" value="REC"/>
    <property type="match status" value="1"/>
</dbReference>
<dbReference type="PANTHER" id="PTHR44591">
    <property type="entry name" value="STRESS RESPONSE REGULATOR PROTEIN 1"/>
    <property type="match status" value="1"/>
</dbReference>
<dbReference type="Proteomes" id="UP000249061">
    <property type="component" value="Unassembled WGS sequence"/>
</dbReference>
<dbReference type="EMBL" id="QFQP01000002">
    <property type="protein sequence ID" value="PZR17445.1"/>
    <property type="molecule type" value="Genomic_DNA"/>
</dbReference>
<evidence type="ECO:0000256" key="3">
    <source>
        <dbReference type="PROSITE-ProRule" id="PRU00169"/>
    </source>
</evidence>
<dbReference type="SMART" id="SM00448">
    <property type="entry name" value="REC"/>
    <property type="match status" value="1"/>
</dbReference>
<evidence type="ECO:0000313" key="6">
    <source>
        <dbReference type="Proteomes" id="UP000249061"/>
    </source>
</evidence>
<gene>
    <name evidence="5" type="ORF">DI536_03735</name>
</gene>
<evidence type="ECO:0000256" key="2">
    <source>
        <dbReference type="ARBA" id="ARBA00023012"/>
    </source>
</evidence>
<evidence type="ECO:0000259" key="4">
    <source>
        <dbReference type="PROSITE" id="PS50110"/>
    </source>
</evidence>
<dbReference type="SUPFAM" id="SSF52172">
    <property type="entry name" value="CheY-like"/>
    <property type="match status" value="1"/>
</dbReference>
<name>A0A2W5U1L9_9BACT</name>
<reference evidence="5 6" key="1">
    <citation type="submission" date="2017-08" db="EMBL/GenBank/DDBJ databases">
        <title>Infants hospitalized years apart are colonized by the same room-sourced microbial strains.</title>
        <authorList>
            <person name="Brooks B."/>
            <person name="Olm M.R."/>
            <person name="Firek B.A."/>
            <person name="Baker R."/>
            <person name="Thomas B.C."/>
            <person name="Morowitz M.J."/>
            <person name="Banfield J.F."/>
        </authorList>
    </citation>
    <scope>NUCLEOTIDE SEQUENCE [LARGE SCALE GENOMIC DNA]</scope>
    <source>
        <strain evidence="5">S2_003_000_R2_14</strain>
    </source>
</reference>
<dbReference type="PANTHER" id="PTHR44591:SF14">
    <property type="entry name" value="PROTEIN PILG"/>
    <property type="match status" value="1"/>
</dbReference>
<dbReference type="Gene3D" id="3.40.50.2300">
    <property type="match status" value="1"/>
</dbReference>
<dbReference type="InterPro" id="IPR001789">
    <property type="entry name" value="Sig_transdc_resp-reg_receiver"/>
</dbReference>
<dbReference type="GO" id="GO:0000160">
    <property type="term" value="P:phosphorelay signal transduction system"/>
    <property type="evidence" value="ECO:0007669"/>
    <property type="project" value="UniProtKB-KW"/>
</dbReference>
<dbReference type="Pfam" id="PF00072">
    <property type="entry name" value="Response_reg"/>
    <property type="match status" value="1"/>
</dbReference>
<evidence type="ECO:0000256" key="1">
    <source>
        <dbReference type="ARBA" id="ARBA00022553"/>
    </source>
</evidence>
<dbReference type="InterPro" id="IPR011006">
    <property type="entry name" value="CheY-like_superfamily"/>
</dbReference>
<dbReference type="Gene3D" id="2.40.10.220">
    <property type="entry name" value="predicted glycosyltransferase like domains"/>
    <property type="match status" value="1"/>
</dbReference>
<comment type="caution">
    <text evidence="5">The sequence shown here is derived from an EMBL/GenBank/DDBJ whole genome shotgun (WGS) entry which is preliminary data.</text>
</comment>
<dbReference type="InterPro" id="IPR050595">
    <property type="entry name" value="Bact_response_regulator"/>
</dbReference>
<dbReference type="AlphaFoldDB" id="A0A2W5U1L9"/>
<feature type="modified residue" description="4-aspartylphosphate" evidence="3">
    <location>
        <position position="331"/>
    </location>
</feature>
<evidence type="ECO:0000313" key="5">
    <source>
        <dbReference type="EMBL" id="PZR17445.1"/>
    </source>
</evidence>
<feature type="domain" description="Response regulatory" evidence="4">
    <location>
        <begin position="280"/>
        <end position="398"/>
    </location>
</feature>
<accession>A0A2W5U1L9</accession>
<keyword evidence="1 3" id="KW-0597">Phosphoprotein</keyword>
<keyword evidence="2" id="KW-0902">Two-component regulatory system</keyword>
<organism evidence="5 6">
    <name type="scientific">Archangium gephyra</name>
    <dbReference type="NCBI Taxonomy" id="48"/>
    <lineage>
        <taxon>Bacteria</taxon>
        <taxon>Pseudomonadati</taxon>
        <taxon>Myxococcota</taxon>
        <taxon>Myxococcia</taxon>
        <taxon>Myxococcales</taxon>
        <taxon>Cystobacterineae</taxon>
        <taxon>Archangiaceae</taxon>
        <taxon>Archangium</taxon>
    </lineage>
</organism>
<protein>
    <recommendedName>
        <fullName evidence="4">Response regulatory domain-containing protein</fullName>
    </recommendedName>
</protein>
<sequence length="414" mass="46092">MEEGLRALELVWPPLERVELCTDPSTDSLVALLDFGNKEHAHEQLPRLRALCTLIDGRVIEALELPAQRAQHMMRARGVVTQAFDAMRPRLPSPIRISYASQDAFLSAWAQQVAEGGMSVDQPFRPSVTFSTPQGEYAGNRAVALSDGCIEVAAGVALTKLLHRVANERRDTRPRPTAVRTPAPTPNHLEMRFERVRDLAVRYATELRLGSLTVPCSEQPALHTRLELRLTLPTEEVISVGAEVVEVLPDAVKVWLFDVTAETFEPIDRLLSHEQERRPRVLVVDDEAIWRSSLVRMLKELDCDVVLACDGREGLVKLTDGYFDLDLVILDLHMPELDGRTVLDRVRRLGGDAAMRVFLFSATNREELAEIGSTSLVSAVFSKLDPIDKLAERVARELGLTCPWQAKTEISAAS</sequence>
<dbReference type="PROSITE" id="PS50110">
    <property type="entry name" value="RESPONSE_REGULATORY"/>
    <property type="match status" value="1"/>
</dbReference>
<proteinExistence type="predicted"/>